<protein>
    <recommendedName>
        <fullName evidence="3">N-acetyltransferase domain-containing protein</fullName>
    </recommendedName>
</protein>
<dbReference type="Pfam" id="PF02550">
    <property type="entry name" value="AcetylCoA_hydro"/>
    <property type="match status" value="1"/>
</dbReference>
<reference evidence="4" key="1">
    <citation type="submission" date="2023-01" db="EMBL/GenBank/DDBJ databases">
        <title>Complete genome sequence of Planctobacterium marinum strain Dej080120_11.</title>
        <authorList>
            <person name="Ueki S."/>
            <person name="Maruyama F."/>
        </authorList>
    </citation>
    <scope>NUCLEOTIDE SEQUENCE</scope>
    <source>
        <strain evidence="4">Dej080120_11</strain>
    </source>
</reference>
<dbReference type="PROSITE" id="PS51186">
    <property type="entry name" value="GNAT"/>
    <property type="match status" value="1"/>
</dbReference>
<dbReference type="GO" id="GO:0016747">
    <property type="term" value="F:acyltransferase activity, transferring groups other than amino-acyl groups"/>
    <property type="evidence" value="ECO:0007669"/>
    <property type="project" value="InterPro"/>
</dbReference>
<evidence type="ECO:0000259" key="3">
    <source>
        <dbReference type="PROSITE" id="PS51186"/>
    </source>
</evidence>
<dbReference type="Pfam" id="PF13336">
    <property type="entry name" value="AcetylCoA_hyd_C"/>
    <property type="match status" value="1"/>
</dbReference>
<dbReference type="SUPFAM" id="SSF55729">
    <property type="entry name" value="Acyl-CoA N-acyltransferases (Nat)"/>
    <property type="match status" value="1"/>
</dbReference>
<dbReference type="Pfam" id="PF13302">
    <property type="entry name" value="Acetyltransf_3"/>
    <property type="match status" value="1"/>
</dbReference>
<organism evidence="4 5">
    <name type="scientific">Planctobacterium marinum</name>
    <dbReference type="NCBI Taxonomy" id="1631968"/>
    <lineage>
        <taxon>Bacteria</taxon>
        <taxon>Pseudomonadati</taxon>
        <taxon>Pseudomonadota</taxon>
        <taxon>Gammaproteobacteria</taxon>
        <taxon>Alteromonadales</taxon>
        <taxon>Alteromonadaceae</taxon>
        <taxon>Planctobacterium</taxon>
    </lineage>
</organism>
<dbReference type="RefSeq" id="WP_338293012.1">
    <property type="nucleotide sequence ID" value="NZ_AP027272.1"/>
</dbReference>
<evidence type="ECO:0000256" key="1">
    <source>
        <dbReference type="ARBA" id="ARBA00009632"/>
    </source>
</evidence>
<dbReference type="InterPro" id="IPR000182">
    <property type="entry name" value="GNAT_dom"/>
</dbReference>
<dbReference type="Gene3D" id="3.40.630.30">
    <property type="match status" value="1"/>
</dbReference>
<proteinExistence type="inferred from homology"/>
<dbReference type="InterPro" id="IPR037171">
    <property type="entry name" value="NagB/RpiA_transferase-like"/>
</dbReference>
<comment type="similarity">
    <text evidence="1">Belongs to the acetyl-CoA hydrolase/transferase family.</text>
</comment>
<dbReference type="KEGG" id="pmaw:MACH26_25410"/>
<dbReference type="InterPro" id="IPR026888">
    <property type="entry name" value="AcetylCoA_hyd_C"/>
</dbReference>
<keyword evidence="2" id="KW-0808">Transferase</keyword>
<dbReference type="PANTHER" id="PTHR21432">
    <property type="entry name" value="ACETYL-COA HYDROLASE-RELATED"/>
    <property type="match status" value="1"/>
</dbReference>
<dbReference type="InterPro" id="IPR016181">
    <property type="entry name" value="Acyl_CoA_acyltransferase"/>
</dbReference>
<dbReference type="GO" id="GO:0006083">
    <property type="term" value="P:acetate metabolic process"/>
    <property type="evidence" value="ECO:0007669"/>
    <property type="project" value="InterPro"/>
</dbReference>
<dbReference type="SUPFAM" id="SSF100950">
    <property type="entry name" value="NagB/RpiA/CoA transferase-like"/>
    <property type="match status" value="2"/>
</dbReference>
<sequence length="638" mass="71738">MFWRKLRFRKPLNAITGYASQPQWQAKRLKFEDVAAKIPDGSRVYIGSTSATAHCTLNAIVTGSQNLHDINILQFIPGGELPHLEQNVSRIRTTAFYAFDRAAKNIQEGITDYMPVSSARLHRLIKEKRIPIEVAIIKVTPPDEDGLCSLGTGVDFSREAVDAADIVIAEICENMPWTEGNSLIKADKINWWTENHSPLPDKDELFPWLGDFSLDKSVLDKIAANILFEIPDGATLKFNLTAMTDDLIPYLRKRKNLGLHTDLLTDKVLELIEEGVINNSQKNVHQGKTIVCHAYGSSHLYKAIHRNPAIEFHPSYYVNRLDRIAVNNNLIAIITGLKVDLTGQVAVDSVGNRFYAGVGSSDDSIRAAGYSLNGKPIVALPSLSIKGNSNILFSLPEGSGVTITRVDVHYVITEYGTAFLFGKSIRERCLALIDIAHPKFRESLLAQAKKSYLVHSAQPGHSFKSVYPKNWECVHTTEQQKQVLVRPIKAVDEDLLRDFFHKLSDQNVYMRYFSKLRSLPQKILKQYSDIDYSRDMALVALSPPETAKHEIVAIGQWIMDDSDGIPEIAFQVRDDWQGQGLGAFFIERLFQLGKECGIKQFKADVLVDNEAMNSAFEKTGIHFQRNSEFGVYHYLFDL</sequence>
<dbReference type="Gene3D" id="3.40.1080.10">
    <property type="entry name" value="Glutaconate Coenzyme A-transferase"/>
    <property type="match status" value="1"/>
</dbReference>
<dbReference type="Gene3D" id="3.40.1080.20">
    <property type="entry name" value="Acetyl-CoA hydrolase/transferase C-terminal domain"/>
    <property type="match status" value="1"/>
</dbReference>
<dbReference type="InterPro" id="IPR003702">
    <property type="entry name" value="ActCoA_hydro_N"/>
</dbReference>
<dbReference type="Proteomes" id="UP001333710">
    <property type="component" value="Chromosome"/>
</dbReference>
<dbReference type="InterPro" id="IPR038460">
    <property type="entry name" value="AcetylCoA_hyd_C_sf"/>
</dbReference>
<keyword evidence="5" id="KW-1185">Reference proteome</keyword>
<dbReference type="PANTHER" id="PTHR21432:SF20">
    <property type="entry name" value="ACETYL-COA HYDROLASE"/>
    <property type="match status" value="1"/>
</dbReference>
<dbReference type="InterPro" id="IPR046433">
    <property type="entry name" value="ActCoA_hydro"/>
</dbReference>
<gene>
    <name evidence="4" type="ORF">MACH26_25410</name>
</gene>
<evidence type="ECO:0000313" key="4">
    <source>
        <dbReference type="EMBL" id="BDX07020.1"/>
    </source>
</evidence>
<accession>A0AA48I6U5</accession>
<dbReference type="AlphaFoldDB" id="A0AA48I6U5"/>
<dbReference type="Gene3D" id="3.30.750.70">
    <property type="entry name" value="4-hydroxybutyrate coenzyme like domains"/>
    <property type="match status" value="1"/>
</dbReference>
<feature type="domain" description="N-acetyltransferase" evidence="3">
    <location>
        <begin position="483"/>
        <end position="638"/>
    </location>
</feature>
<dbReference type="GO" id="GO:0008775">
    <property type="term" value="F:acetate CoA-transferase activity"/>
    <property type="evidence" value="ECO:0007669"/>
    <property type="project" value="InterPro"/>
</dbReference>
<evidence type="ECO:0000256" key="2">
    <source>
        <dbReference type="ARBA" id="ARBA00022679"/>
    </source>
</evidence>
<name>A0AA48I6U5_9ALTE</name>
<dbReference type="EMBL" id="AP027272">
    <property type="protein sequence ID" value="BDX07020.1"/>
    <property type="molecule type" value="Genomic_DNA"/>
</dbReference>
<evidence type="ECO:0000313" key="5">
    <source>
        <dbReference type="Proteomes" id="UP001333710"/>
    </source>
</evidence>